<dbReference type="Gramene" id="ORUFI04G08850.1">
    <property type="protein sequence ID" value="ORUFI04G08850.1"/>
    <property type="gene ID" value="ORUFI04G08850"/>
</dbReference>
<keyword evidence="3" id="KW-1185">Reference proteome</keyword>
<evidence type="ECO:0000313" key="2">
    <source>
        <dbReference type="EnsemblPlants" id="ORUFI04G08850.1"/>
    </source>
</evidence>
<accession>A0A0E0P7E3</accession>
<organism evidence="2 3">
    <name type="scientific">Oryza rufipogon</name>
    <name type="common">Brownbeard rice</name>
    <name type="synonym">Asian wild rice</name>
    <dbReference type="NCBI Taxonomy" id="4529"/>
    <lineage>
        <taxon>Eukaryota</taxon>
        <taxon>Viridiplantae</taxon>
        <taxon>Streptophyta</taxon>
        <taxon>Embryophyta</taxon>
        <taxon>Tracheophyta</taxon>
        <taxon>Spermatophyta</taxon>
        <taxon>Magnoliopsida</taxon>
        <taxon>Liliopsida</taxon>
        <taxon>Poales</taxon>
        <taxon>Poaceae</taxon>
        <taxon>BOP clade</taxon>
        <taxon>Oryzoideae</taxon>
        <taxon>Oryzeae</taxon>
        <taxon>Oryzinae</taxon>
        <taxon>Oryza</taxon>
    </lineage>
</organism>
<dbReference type="AlphaFoldDB" id="A0A0E0P7E3"/>
<name>A0A0E0P7E3_ORYRU</name>
<reference evidence="2" key="2">
    <citation type="submission" date="2015-06" db="UniProtKB">
        <authorList>
            <consortium name="EnsemblPlants"/>
        </authorList>
    </citation>
    <scope>IDENTIFICATION</scope>
</reference>
<feature type="region of interest" description="Disordered" evidence="1">
    <location>
        <begin position="55"/>
        <end position="93"/>
    </location>
</feature>
<evidence type="ECO:0008006" key="4">
    <source>
        <dbReference type="Google" id="ProtNLM"/>
    </source>
</evidence>
<protein>
    <recommendedName>
        <fullName evidence="4">DUF834 domain-containing protein</fullName>
    </recommendedName>
</protein>
<dbReference type="HOGENOM" id="CLU_2403499_0_0_1"/>
<reference evidence="3" key="1">
    <citation type="submission" date="2013-06" db="EMBL/GenBank/DDBJ databases">
        <authorList>
            <person name="Zhao Q."/>
        </authorList>
    </citation>
    <scope>NUCLEOTIDE SEQUENCE</scope>
    <source>
        <strain evidence="3">cv. W1943</strain>
    </source>
</reference>
<proteinExistence type="predicted"/>
<dbReference type="Proteomes" id="UP000008022">
    <property type="component" value="Unassembled WGS sequence"/>
</dbReference>
<feature type="compositionally biased region" description="Gly residues" evidence="1">
    <location>
        <begin position="82"/>
        <end position="93"/>
    </location>
</feature>
<sequence>MAPVVEMAGFGQRGAGCSDSVPVVGGGAGGGGLEQEAAAAMVAVVPANFGEGDGYVEQGERGGGGSSAWGGLELRPNRAATPGGGAGGTPASD</sequence>
<dbReference type="EnsemblPlants" id="ORUFI04G08850.1">
    <property type="protein sequence ID" value="ORUFI04G08850.1"/>
    <property type="gene ID" value="ORUFI04G08850"/>
</dbReference>
<evidence type="ECO:0000313" key="3">
    <source>
        <dbReference type="Proteomes" id="UP000008022"/>
    </source>
</evidence>
<evidence type="ECO:0000256" key="1">
    <source>
        <dbReference type="SAM" id="MobiDB-lite"/>
    </source>
</evidence>